<evidence type="ECO:0000259" key="1">
    <source>
        <dbReference type="Pfam" id="PF20236"/>
    </source>
</evidence>
<evidence type="ECO:0000313" key="2">
    <source>
        <dbReference type="EMBL" id="CAE7063078.1"/>
    </source>
</evidence>
<organism evidence="2 3">
    <name type="scientific">Rhizoctonia solani</name>
    <dbReference type="NCBI Taxonomy" id="456999"/>
    <lineage>
        <taxon>Eukaryota</taxon>
        <taxon>Fungi</taxon>
        <taxon>Dikarya</taxon>
        <taxon>Basidiomycota</taxon>
        <taxon>Agaricomycotina</taxon>
        <taxon>Agaricomycetes</taxon>
        <taxon>Cantharellales</taxon>
        <taxon>Ceratobasidiaceae</taxon>
        <taxon>Rhizoctonia</taxon>
    </lineage>
</organism>
<proteinExistence type="predicted"/>
<dbReference type="EMBL" id="CAJNJQ010000203">
    <property type="protein sequence ID" value="CAE7063078.1"/>
    <property type="molecule type" value="Genomic_DNA"/>
</dbReference>
<accession>A0A8H3DXQ8</accession>
<comment type="caution">
    <text evidence="2">The sequence shown here is derived from an EMBL/GenBank/DDBJ whole genome shotgun (WGS) entry which is preliminary data.</text>
</comment>
<sequence length="167" mass="18797">MTTYTLVKNNPRNTVLTDPEGSILYKISTQVKYPNEVTTVTRANELDIIAVIHWNSIGMNTVTMDGKIRDLNDVFPRSGKSSISRLVTIGDRDEDKFKWHFTTKLYCTSVATGLNVATYHHALFADLRGKKSTIDIVPGAVQHSDILVVSWMVMEKESQDGYLLTMK</sequence>
<name>A0A8H3DXQ8_9AGAM</name>
<gene>
    <name evidence="2" type="ORF">RDB_LOCUS9219</name>
</gene>
<dbReference type="Proteomes" id="UP000663827">
    <property type="component" value="Unassembled WGS sequence"/>
</dbReference>
<reference evidence="2" key="1">
    <citation type="submission" date="2021-01" db="EMBL/GenBank/DDBJ databases">
        <authorList>
            <person name="Kaushik A."/>
        </authorList>
    </citation>
    <scope>NUCLEOTIDE SEQUENCE</scope>
    <source>
        <strain evidence="2">AG5</strain>
    </source>
</reference>
<dbReference type="Pfam" id="PF20236">
    <property type="entry name" value="DUF6593"/>
    <property type="match status" value="1"/>
</dbReference>
<dbReference type="InterPro" id="IPR046528">
    <property type="entry name" value="DUF6593"/>
</dbReference>
<feature type="domain" description="DUF6593" evidence="1">
    <location>
        <begin position="9"/>
        <end position="159"/>
    </location>
</feature>
<evidence type="ECO:0000313" key="3">
    <source>
        <dbReference type="Proteomes" id="UP000663827"/>
    </source>
</evidence>
<dbReference type="AlphaFoldDB" id="A0A8H3DXQ8"/>
<protein>
    <recommendedName>
        <fullName evidence="1">DUF6593 domain-containing protein</fullName>
    </recommendedName>
</protein>